<name>A0A7J8RSW8_GOSDV</name>
<keyword evidence="1" id="KW-0812">Transmembrane</keyword>
<dbReference type="AlphaFoldDB" id="A0A7J8RSW8"/>
<dbReference type="Proteomes" id="UP000593561">
    <property type="component" value="Unassembled WGS sequence"/>
</dbReference>
<keyword evidence="1" id="KW-1133">Transmembrane helix</keyword>
<reference evidence="2 3" key="1">
    <citation type="journal article" date="2019" name="Genome Biol. Evol.">
        <title>Insights into the evolution of the New World diploid cottons (Gossypium, subgenus Houzingenia) based on genome sequencing.</title>
        <authorList>
            <person name="Grover C.E."/>
            <person name="Arick M.A. 2nd"/>
            <person name="Thrash A."/>
            <person name="Conover J.L."/>
            <person name="Sanders W.S."/>
            <person name="Peterson D.G."/>
            <person name="Frelichowski J.E."/>
            <person name="Scheffler J.A."/>
            <person name="Scheffler B.E."/>
            <person name="Wendel J.F."/>
        </authorList>
    </citation>
    <scope>NUCLEOTIDE SEQUENCE [LARGE SCALE GENOMIC DNA]</scope>
    <source>
        <strain evidence="2">27</strain>
        <tissue evidence="2">Leaf</tissue>
    </source>
</reference>
<evidence type="ECO:0000256" key="1">
    <source>
        <dbReference type="SAM" id="Phobius"/>
    </source>
</evidence>
<sequence length="187" mass="20955">MQGNESTRLVCSILAMDQSCFSYKVCRSCETPVPDDKPAEFICNNRKCAGRRRSSKRLFRLLVCPYLSLCINFAFRQFSIGTETRVMNVVAFDRAAQVIFGCSAQEFFDFSILHPCAALGVLSNHGVCVLVHNTVKIASKVLVGELLKVTLNTPKRGKAEHLRMTNIVPMSSDFEPVIETLRKVDWS</sequence>
<keyword evidence="3" id="KW-1185">Reference proteome</keyword>
<dbReference type="Gene3D" id="2.40.50.140">
    <property type="entry name" value="Nucleic acid-binding proteins"/>
    <property type="match status" value="1"/>
</dbReference>
<protein>
    <recommendedName>
        <fullName evidence="4">Replication factor A C-terminal domain-containing protein</fullName>
    </recommendedName>
</protein>
<evidence type="ECO:0000313" key="2">
    <source>
        <dbReference type="EMBL" id="MBA0616670.1"/>
    </source>
</evidence>
<evidence type="ECO:0000313" key="3">
    <source>
        <dbReference type="Proteomes" id="UP000593561"/>
    </source>
</evidence>
<dbReference type="InterPro" id="IPR012340">
    <property type="entry name" value="NA-bd_OB-fold"/>
</dbReference>
<feature type="transmembrane region" description="Helical" evidence="1">
    <location>
        <begin position="58"/>
        <end position="75"/>
    </location>
</feature>
<dbReference type="EMBL" id="JABFAC010000007">
    <property type="protein sequence ID" value="MBA0616670.1"/>
    <property type="molecule type" value="Genomic_DNA"/>
</dbReference>
<keyword evidence="1" id="KW-0472">Membrane</keyword>
<gene>
    <name evidence="2" type="ORF">Godav_026169</name>
</gene>
<evidence type="ECO:0008006" key="4">
    <source>
        <dbReference type="Google" id="ProtNLM"/>
    </source>
</evidence>
<proteinExistence type="predicted"/>
<comment type="caution">
    <text evidence="2">The sequence shown here is derived from an EMBL/GenBank/DDBJ whole genome shotgun (WGS) entry which is preliminary data.</text>
</comment>
<organism evidence="2 3">
    <name type="scientific">Gossypium davidsonii</name>
    <name type="common">Davidson's cotton</name>
    <name type="synonym">Gossypium klotzschianum subsp. davidsonii</name>
    <dbReference type="NCBI Taxonomy" id="34287"/>
    <lineage>
        <taxon>Eukaryota</taxon>
        <taxon>Viridiplantae</taxon>
        <taxon>Streptophyta</taxon>
        <taxon>Embryophyta</taxon>
        <taxon>Tracheophyta</taxon>
        <taxon>Spermatophyta</taxon>
        <taxon>Magnoliopsida</taxon>
        <taxon>eudicotyledons</taxon>
        <taxon>Gunneridae</taxon>
        <taxon>Pentapetalae</taxon>
        <taxon>rosids</taxon>
        <taxon>malvids</taxon>
        <taxon>Malvales</taxon>
        <taxon>Malvaceae</taxon>
        <taxon>Malvoideae</taxon>
        <taxon>Gossypium</taxon>
    </lineage>
</organism>
<accession>A0A7J8RSW8</accession>